<evidence type="ECO:0000256" key="3">
    <source>
        <dbReference type="ARBA" id="ARBA00022502"/>
    </source>
</evidence>
<feature type="domain" description="RNase III" evidence="10">
    <location>
        <begin position="253"/>
        <end position="330"/>
    </location>
</feature>
<keyword evidence="3" id="KW-0337">GPI-anchor biosynthesis</keyword>
<dbReference type="SMART" id="SM00535">
    <property type="entry name" value="RIBOc"/>
    <property type="match status" value="2"/>
</dbReference>
<dbReference type="InterPro" id="IPR036389">
    <property type="entry name" value="RNase_III_sf"/>
</dbReference>
<dbReference type="GO" id="GO:0000139">
    <property type="term" value="C:Golgi membrane"/>
    <property type="evidence" value="ECO:0007669"/>
    <property type="project" value="UniProtKB-SubCell"/>
</dbReference>
<feature type="transmembrane region" description="Helical" evidence="9">
    <location>
        <begin position="6"/>
        <end position="25"/>
    </location>
</feature>
<evidence type="ECO:0000313" key="12">
    <source>
        <dbReference type="Proteomes" id="UP000663889"/>
    </source>
</evidence>
<evidence type="ECO:0000256" key="4">
    <source>
        <dbReference type="ARBA" id="ARBA00022692"/>
    </source>
</evidence>
<comment type="similarity">
    <text evidence="2">Belongs to the PGAP2 family.</text>
</comment>
<comment type="subcellular location">
    <subcellularLocation>
        <location evidence="1">Golgi apparatus membrane</location>
        <topology evidence="1">Multi-pass membrane protein</topology>
    </subcellularLocation>
</comment>
<dbReference type="EMBL" id="CAJNOU010000194">
    <property type="protein sequence ID" value="CAF0909737.1"/>
    <property type="molecule type" value="Genomic_DNA"/>
</dbReference>
<dbReference type="CDD" id="cd00593">
    <property type="entry name" value="RIBOc"/>
    <property type="match status" value="2"/>
</dbReference>
<dbReference type="InterPro" id="IPR039545">
    <property type="entry name" value="PGAP2"/>
</dbReference>
<dbReference type="PANTHER" id="PTHR12892:SF11">
    <property type="entry name" value="POST-GPI ATTACHMENT TO PROTEINS FACTOR 2"/>
    <property type="match status" value="1"/>
</dbReference>
<feature type="region of interest" description="Disordered" evidence="8">
    <location>
        <begin position="410"/>
        <end position="431"/>
    </location>
</feature>
<dbReference type="PANTHER" id="PTHR12892">
    <property type="entry name" value="FGF RECEPTOR ACTIVATING PROTEIN 1"/>
    <property type="match status" value="1"/>
</dbReference>
<dbReference type="GO" id="GO:0005789">
    <property type="term" value="C:endoplasmic reticulum membrane"/>
    <property type="evidence" value="ECO:0007669"/>
    <property type="project" value="TreeGrafter"/>
</dbReference>
<evidence type="ECO:0000256" key="8">
    <source>
        <dbReference type="SAM" id="MobiDB-lite"/>
    </source>
</evidence>
<dbReference type="Pfam" id="PF00636">
    <property type="entry name" value="Ribonuclease_3"/>
    <property type="match status" value="1"/>
</dbReference>
<dbReference type="SUPFAM" id="SSF69065">
    <property type="entry name" value="RNase III domain-like"/>
    <property type="match status" value="2"/>
</dbReference>
<dbReference type="Gene3D" id="1.10.1520.10">
    <property type="entry name" value="Ribonuclease III domain"/>
    <property type="match status" value="2"/>
</dbReference>
<evidence type="ECO:0000259" key="10">
    <source>
        <dbReference type="PROSITE" id="PS50142"/>
    </source>
</evidence>
<comment type="caution">
    <text evidence="11">The sequence shown here is derived from an EMBL/GenBank/DDBJ whole genome shotgun (WGS) entry which is preliminary data.</text>
</comment>
<keyword evidence="7 9" id="KW-0472">Membrane</keyword>
<dbReference type="Pfam" id="PF10277">
    <property type="entry name" value="Frag1"/>
    <property type="match status" value="1"/>
</dbReference>
<accession>A0A814A6T6</accession>
<keyword evidence="6" id="KW-0333">Golgi apparatus</keyword>
<dbReference type="Proteomes" id="UP000663889">
    <property type="component" value="Unassembled WGS sequence"/>
</dbReference>
<reference evidence="11" key="1">
    <citation type="submission" date="2021-02" db="EMBL/GenBank/DDBJ databases">
        <authorList>
            <person name="Nowell W R."/>
        </authorList>
    </citation>
    <scope>NUCLEOTIDE SEQUENCE</scope>
</reference>
<gene>
    <name evidence="11" type="ORF">SEV965_LOCUS6077</name>
</gene>
<dbReference type="InterPro" id="IPR000999">
    <property type="entry name" value="RNase_III_dom"/>
</dbReference>
<evidence type="ECO:0000313" key="11">
    <source>
        <dbReference type="EMBL" id="CAF0909737.1"/>
    </source>
</evidence>
<organism evidence="11 12">
    <name type="scientific">Rotaria sordida</name>
    <dbReference type="NCBI Taxonomy" id="392033"/>
    <lineage>
        <taxon>Eukaryota</taxon>
        <taxon>Metazoa</taxon>
        <taxon>Spiralia</taxon>
        <taxon>Gnathifera</taxon>
        <taxon>Rotifera</taxon>
        <taxon>Eurotatoria</taxon>
        <taxon>Bdelloidea</taxon>
        <taxon>Philodinida</taxon>
        <taxon>Philodinidae</taxon>
        <taxon>Rotaria</taxon>
    </lineage>
</organism>
<name>A0A814A6T6_9BILA</name>
<evidence type="ECO:0000256" key="7">
    <source>
        <dbReference type="ARBA" id="ARBA00023136"/>
    </source>
</evidence>
<feature type="compositionally biased region" description="Polar residues" evidence="8">
    <location>
        <begin position="415"/>
        <end position="431"/>
    </location>
</feature>
<evidence type="ECO:0000256" key="1">
    <source>
        <dbReference type="ARBA" id="ARBA00004653"/>
    </source>
</evidence>
<dbReference type="AlphaFoldDB" id="A0A814A6T6"/>
<dbReference type="GO" id="GO:0006506">
    <property type="term" value="P:GPI anchor biosynthetic process"/>
    <property type="evidence" value="ECO:0007669"/>
    <property type="project" value="UniProtKB-KW"/>
</dbReference>
<keyword evidence="4 9" id="KW-0812">Transmembrane</keyword>
<dbReference type="GO" id="GO:0006396">
    <property type="term" value="P:RNA processing"/>
    <property type="evidence" value="ECO:0007669"/>
    <property type="project" value="InterPro"/>
</dbReference>
<keyword evidence="5 9" id="KW-1133">Transmembrane helix</keyword>
<evidence type="ECO:0000256" key="2">
    <source>
        <dbReference type="ARBA" id="ARBA00007414"/>
    </source>
</evidence>
<feature type="domain" description="RNase III" evidence="10">
    <location>
        <begin position="100"/>
        <end position="194"/>
    </location>
</feature>
<protein>
    <recommendedName>
        <fullName evidence="10">RNase III domain-containing protein</fullName>
    </recommendedName>
</protein>
<dbReference type="PROSITE" id="PS50142">
    <property type="entry name" value="RNASE_3_2"/>
    <property type="match status" value="2"/>
</dbReference>
<proteinExistence type="inferred from homology"/>
<dbReference type="InterPro" id="IPR019402">
    <property type="entry name" value="CWH43_N"/>
</dbReference>
<sequence>MGQFLWFIYILPHFALFSCVGLSLMKDFEKSTHTHCNVFNFLPSISASIGEYEPQRFIWRLCFTLDSIPRYIIAYLQLNHLLNRHHIDYPQCYALVQIINSSFHFLELIFLLLLTYISSNEIKWIHECSFIGRLSTFRVGLIQNHFFTSLARNLCLQHFIIYNHGPDLCSHSALNYALANSFEALVDAIYLDGGLMKKNKQLTNLWNNLQEYPLKVQYPNSDRHLIEQVLLLKQLTKFEQDIGVEFRHIRIDYLYRYFFEHHEGHLSLLRSCTVSNPIQVIIYDKLGMQVYVDYVREQLRITTSKLIEKSLEAKADVFEALIAALFIDQDLESIYAFYRTTIFPPLRDPNDRNPPLPEYRVLKSQRLSVSVGRSIHDAEMAAAKNASEQHAQMFPLLNYQKSVLVSSNHHRNNSKCRLTTTGNKNENNRQQPFSLRNIKTRGNVSLMIITSAKVTS</sequence>
<evidence type="ECO:0000256" key="6">
    <source>
        <dbReference type="ARBA" id="ARBA00023034"/>
    </source>
</evidence>
<dbReference type="GO" id="GO:0004525">
    <property type="term" value="F:ribonuclease III activity"/>
    <property type="evidence" value="ECO:0007669"/>
    <property type="project" value="InterPro"/>
</dbReference>
<feature type="transmembrane region" description="Helical" evidence="9">
    <location>
        <begin position="92"/>
        <end position="117"/>
    </location>
</feature>
<evidence type="ECO:0000256" key="5">
    <source>
        <dbReference type="ARBA" id="ARBA00022989"/>
    </source>
</evidence>
<evidence type="ECO:0000256" key="9">
    <source>
        <dbReference type="SAM" id="Phobius"/>
    </source>
</evidence>